<feature type="domain" description="C2H2-type" evidence="9">
    <location>
        <begin position="25"/>
        <end position="53"/>
    </location>
</feature>
<accession>A0A8D8CCK1</accession>
<evidence type="ECO:0000256" key="5">
    <source>
        <dbReference type="ARBA" id="ARBA00022833"/>
    </source>
</evidence>
<evidence type="ECO:0000256" key="6">
    <source>
        <dbReference type="ARBA" id="ARBA00023242"/>
    </source>
</evidence>
<sequence>MEEANCPTSTSQEPISTDPEPITLHQCDRCPASFRSTGLLARHVGRLHSQKRYNCGLCGAGFNSPKNFSLHRAIHAPKPFKCPKCSVVFRRHATLVGHIERHYTSEDHTCAVCDREFGSLEELKAHVYEGHEEGNRRNVGKINVVQGFVKKLHECKSCDKTFPKKSLLERHYLVHTKQKPFRCEICSKCFNQKSTLKTHILTHNGVQDFRCLLCGLKFSQKINLRVHTFRMHPKRTASVADRLPCPYCPCLFKKLGSLNAHKAKVHAALLPDPTTVEEPPVDCPVESVPEVVQVFEDLVKMSRNVVACDSLEPEVVQPVIACRTQHHLEGKSEDRQHACAICPAAFKKSSHLTQHTRSHYGIKSYRCEICNKTFTTNRSLKIHRISHGSTVPDFRCDQCPASFNLQSSLRRHAAIHENPDRSYSCPLCKRVFKWFQNCKAHIRTSHGKGGAPESLITAEQSTKLEATQEPHDATLLDLNNLPPNVQIYDINSLTNCLVRIDDQFYELPVQIDTDQLTQEQHIVEIVQEVSTEQMYILPDSEIIQEEVLDQSDTPEPPAEPKSNPKDKKLPNVTEQDLFSESLVNGKKCYSCKACQKPFKKPIDLRRHIRTHTGDRPFKCDRCPKSFTLKAVLQEHRKTHEERREVLFCTEPQCEAKFSSKAALEMHRRIHTGQRPFRCTVCTLTFRTSGHMQAHMVSHERLAAKREQNLLQFGA</sequence>
<feature type="domain" description="C2H2-type" evidence="9">
    <location>
        <begin position="394"/>
        <end position="421"/>
    </location>
</feature>
<dbReference type="GO" id="GO:0003677">
    <property type="term" value="F:DNA binding"/>
    <property type="evidence" value="ECO:0007669"/>
    <property type="project" value="UniProtKB-KW"/>
</dbReference>
<dbReference type="SMART" id="SM00355">
    <property type="entry name" value="ZnF_C2H2"/>
    <property type="match status" value="16"/>
</dbReference>
<feature type="domain" description="C2H2-type" evidence="9">
    <location>
        <begin position="617"/>
        <end position="644"/>
    </location>
</feature>
<feature type="domain" description="C2H2-type" evidence="9">
    <location>
        <begin position="181"/>
        <end position="208"/>
    </location>
</feature>
<evidence type="ECO:0000256" key="1">
    <source>
        <dbReference type="ARBA" id="ARBA00004123"/>
    </source>
</evidence>
<dbReference type="PROSITE" id="PS50157">
    <property type="entry name" value="ZINC_FINGER_C2H2_2"/>
    <property type="match status" value="14"/>
</dbReference>
<feature type="domain" description="C2H2-type" evidence="9">
    <location>
        <begin position="153"/>
        <end position="180"/>
    </location>
</feature>
<protein>
    <submittedName>
        <fullName evidence="10">Zinc finger protein 729</fullName>
    </submittedName>
</protein>
<dbReference type="EMBL" id="HBUE01118948">
    <property type="protein sequence ID" value="CAG6491513.1"/>
    <property type="molecule type" value="Transcribed_RNA"/>
</dbReference>
<dbReference type="FunFam" id="3.30.160.60:FF:000161">
    <property type="entry name" value="Zinc finger protein 366"/>
    <property type="match status" value="1"/>
</dbReference>
<feature type="domain" description="C2H2-type" evidence="9">
    <location>
        <begin position="676"/>
        <end position="698"/>
    </location>
</feature>
<feature type="domain" description="C2H2-type" evidence="9">
    <location>
        <begin position="337"/>
        <end position="364"/>
    </location>
</feature>
<dbReference type="PANTHER" id="PTHR16515:SF66">
    <property type="entry name" value="C2H2-TYPE DOMAIN-CONTAINING PROTEIN"/>
    <property type="match status" value="1"/>
</dbReference>
<feature type="compositionally biased region" description="Polar residues" evidence="8">
    <location>
        <begin position="1"/>
        <end position="15"/>
    </location>
</feature>
<dbReference type="GO" id="GO:0010468">
    <property type="term" value="P:regulation of gene expression"/>
    <property type="evidence" value="ECO:0007669"/>
    <property type="project" value="TreeGrafter"/>
</dbReference>
<dbReference type="FunFam" id="3.30.160.60:FF:000145">
    <property type="entry name" value="Zinc finger protein 574"/>
    <property type="match status" value="1"/>
</dbReference>
<evidence type="ECO:0000256" key="4">
    <source>
        <dbReference type="ARBA" id="ARBA00022771"/>
    </source>
</evidence>
<keyword evidence="3" id="KW-0677">Repeat</keyword>
<comment type="subcellular location">
    <subcellularLocation>
        <location evidence="1">Nucleus</location>
    </subcellularLocation>
</comment>
<keyword evidence="5" id="KW-0862">Zinc</keyword>
<evidence type="ECO:0000256" key="8">
    <source>
        <dbReference type="SAM" id="MobiDB-lite"/>
    </source>
</evidence>
<dbReference type="FunFam" id="3.30.160.60:FF:000446">
    <property type="entry name" value="Zinc finger protein"/>
    <property type="match status" value="2"/>
</dbReference>
<dbReference type="FunFam" id="3.30.160.60:FF:000671">
    <property type="entry name" value="Zinc finger protein 26"/>
    <property type="match status" value="1"/>
</dbReference>
<dbReference type="Pfam" id="PF13912">
    <property type="entry name" value="zf-C2H2_6"/>
    <property type="match status" value="1"/>
</dbReference>
<evidence type="ECO:0000256" key="7">
    <source>
        <dbReference type="PROSITE-ProRule" id="PRU00042"/>
    </source>
</evidence>
<dbReference type="PROSITE" id="PS00028">
    <property type="entry name" value="ZINC_FINGER_C2H2_1"/>
    <property type="match status" value="16"/>
</dbReference>
<evidence type="ECO:0000256" key="2">
    <source>
        <dbReference type="ARBA" id="ARBA00022723"/>
    </source>
</evidence>
<feature type="domain" description="C2H2-type" evidence="9">
    <location>
        <begin position="365"/>
        <end position="392"/>
    </location>
</feature>
<dbReference type="InterPro" id="IPR036236">
    <property type="entry name" value="Znf_C2H2_sf"/>
</dbReference>
<dbReference type="GO" id="GO:0005634">
    <property type="term" value="C:nucleus"/>
    <property type="evidence" value="ECO:0007669"/>
    <property type="project" value="UniProtKB-SubCell"/>
</dbReference>
<evidence type="ECO:0000313" key="10">
    <source>
        <dbReference type="EMBL" id="CAG6491513.1"/>
    </source>
</evidence>
<feature type="domain" description="C2H2-type" evidence="9">
    <location>
        <begin position="423"/>
        <end position="446"/>
    </location>
</feature>
<dbReference type="InterPro" id="IPR013087">
    <property type="entry name" value="Znf_C2H2_type"/>
</dbReference>
<dbReference type="SUPFAM" id="SSF57667">
    <property type="entry name" value="beta-beta-alpha zinc fingers"/>
    <property type="match status" value="8"/>
</dbReference>
<evidence type="ECO:0000259" key="9">
    <source>
        <dbReference type="PROSITE" id="PS50157"/>
    </source>
</evidence>
<dbReference type="AlphaFoldDB" id="A0A8D8CCK1"/>
<feature type="domain" description="C2H2-type" evidence="9">
    <location>
        <begin position="209"/>
        <end position="237"/>
    </location>
</feature>
<organism evidence="10">
    <name type="scientific">Culex pipiens</name>
    <name type="common">House mosquito</name>
    <dbReference type="NCBI Taxonomy" id="7175"/>
    <lineage>
        <taxon>Eukaryota</taxon>
        <taxon>Metazoa</taxon>
        <taxon>Ecdysozoa</taxon>
        <taxon>Arthropoda</taxon>
        <taxon>Hexapoda</taxon>
        <taxon>Insecta</taxon>
        <taxon>Pterygota</taxon>
        <taxon>Neoptera</taxon>
        <taxon>Endopterygota</taxon>
        <taxon>Diptera</taxon>
        <taxon>Nematocera</taxon>
        <taxon>Culicoidea</taxon>
        <taxon>Culicidae</taxon>
        <taxon>Culicinae</taxon>
        <taxon>Culicini</taxon>
        <taxon>Culex</taxon>
        <taxon>Culex</taxon>
    </lineage>
</organism>
<dbReference type="InterPro" id="IPR050331">
    <property type="entry name" value="Zinc_finger"/>
</dbReference>
<evidence type="ECO:0000256" key="3">
    <source>
        <dbReference type="ARBA" id="ARBA00022737"/>
    </source>
</evidence>
<keyword evidence="4 7" id="KW-0863">Zinc-finger</keyword>
<feature type="domain" description="C2H2-type" evidence="9">
    <location>
        <begin position="53"/>
        <end position="80"/>
    </location>
</feature>
<feature type="domain" description="C2H2-type" evidence="9">
    <location>
        <begin position="646"/>
        <end position="675"/>
    </location>
</feature>
<feature type="domain" description="C2H2-type" evidence="9">
    <location>
        <begin position="80"/>
        <end position="107"/>
    </location>
</feature>
<keyword evidence="2" id="KW-0479">Metal-binding</keyword>
<dbReference type="EMBL" id="HBUE01118945">
    <property type="protein sequence ID" value="CAG6491510.1"/>
    <property type="molecule type" value="Transcribed_RNA"/>
</dbReference>
<dbReference type="GO" id="GO:0008270">
    <property type="term" value="F:zinc ion binding"/>
    <property type="evidence" value="ECO:0007669"/>
    <property type="project" value="UniProtKB-KW"/>
</dbReference>
<dbReference type="Gene3D" id="3.30.160.60">
    <property type="entry name" value="Classic Zinc Finger"/>
    <property type="match status" value="12"/>
</dbReference>
<dbReference type="Pfam" id="PF00096">
    <property type="entry name" value="zf-C2H2"/>
    <property type="match status" value="10"/>
</dbReference>
<feature type="region of interest" description="Disordered" evidence="8">
    <location>
        <begin position="1"/>
        <end position="21"/>
    </location>
</feature>
<keyword evidence="6" id="KW-0539">Nucleus</keyword>
<reference evidence="10" key="1">
    <citation type="submission" date="2021-05" db="EMBL/GenBank/DDBJ databases">
        <authorList>
            <person name="Alioto T."/>
            <person name="Alioto T."/>
            <person name="Gomez Garrido J."/>
        </authorList>
    </citation>
    <scope>NUCLEOTIDE SEQUENCE</scope>
</reference>
<feature type="domain" description="C2H2-type" evidence="9">
    <location>
        <begin position="589"/>
        <end position="616"/>
    </location>
</feature>
<dbReference type="PANTHER" id="PTHR16515">
    <property type="entry name" value="PR DOMAIN ZINC FINGER PROTEIN"/>
    <property type="match status" value="1"/>
</dbReference>
<feature type="region of interest" description="Disordered" evidence="8">
    <location>
        <begin position="549"/>
        <end position="571"/>
    </location>
</feature>
<proteinExistence type="predicted"/>
<dbReference type="EMBL" id="HBUE01118947">
    <property type="protein sequence ID" value="CAG6491512.1"/>
    <property type="molecule type" value="Transcribed_RNA"/>
</dbReference>
<name>A0A8D8CCK1_CULPI</name>